<name>A0A1B0BP55_9MUSC</name>
<evidence type="ECO:0000313" key="3">
    <source>
        <dbReference type="EnsemblMetazoa" id="GPPI036139-PA"/>
    </source>
</evidence>
<dbReference type="EMBL" id="JXJN01017816">
    <property type="status" value="NOT_ANNOTATED_CDS"/>
    <property type="molecule type" value="Genomic_DNA"/>
</dbReference>
<accession>A0A1B0BP55</accession>
<dbReference type="EnsemblMetazoa" id="GPPI036139-RA">
    <property type="protein sequence ID" value="GPPI036139-PA"/>
    <property type="gene ID" value="GPPI036139"/>
</dbReference>
<dbReference type="PANTHER" id="PTHR10416:SF0">
    <property type="entry name" value="DNA POLYMERASE DELTA SUBUNIT 2"/>
    <property type="match status" value="1"/>
</dbReference>
<proteinExistence type="inferred from homology"/>
<dbReference type="Proteomes" id="UP000092460">
    <property type="component" value="Unassembled WGS sequence"/>
</dbReference>
<dbReference type="Gene3D" id="2.40.50.430">
    <property type="match status" value="1"/>
</dbReference>
<reference evidence="4" key="1">
    <citation type="submission" date="2015-01" db="EMBL/GenBank/DDBJ databases">
        <authorList>
            <person name="Aksoy S."/>
            <person name="Warren W."/>
            <person name="Wilson R.K."/>
        </authorList>
    </citation>
    <scope>NUCLEOTIDE SEQUENCE [LARGE SCALE GENOMIC DNA]</scope>
    <source>
        <strain evidence="4">IAEA</strain>
    </source>
</reference>
<sequence>MPPKYENHSSKFLLKSSDYHKQFSHVYAHHLAEISGLLAKRASKHWGQRIPLKKLSVLRDDFEEEFNLLEQHNADPEDKVILEDELQRIRLFGKITAEEIGTGMI</sequence>
<dbReference type="PANTHER" id="PTHR10416">
    <property type="entry name" value="DNA POLYMERASE DELTA SUBUNIT 2"/>
    <property type="match status" value="1"/>
</dbReference>
<dbReference type="AlphaFoldDB" id="A0A1B0BP55"/>
<dbReference type="VEuPathDB" id="VectorBase:GPPI036139"/>
<evidence type="ECO:0000256" key="1">
    <source>
        <dbReference type="ARBA" id="ARBA00006035"/>
    </source>
</evidence>
<keyword evidence="4" id="KW-1185">Reference proteome</keyword>
<keyword evidence="2" id="KW-0235">DNA replication</keyword>
<dbReference type="STRING" id="67801.A0A1B0BP55"/>
<dbReference type="GO" id="GO:0043625">
    <property type="term" value="C:delta DNA polymerase complex"/>
    <property type="evidence" value="ECO:0007669"/>
    <property type="project" value="TreeGrafter"/>
</dbReference>
<evidence type="ECO:0000313" key="4">
    <source>
        <dbReference type="Proteomes" id="UP000092460"/>
    </source>
</evidence>
<dbReference type="InterPro" id="IPR024826">
    <property type="entry name" value="DNA_pol_delta/II_ssu"/>
</dbReference>
<reference evidence="3" key="2">
    <citation type="submission" date="2020-05" db="UniProtKB">
        <authorList>
            <consortium name="EnsemblMetazoa"/>
        </authorList>
    </citation>
    <scope>IDENTIFICATION</scope>
    <source>
        <strain evidence="3">IAEA</strain>
    </source>
</reference>
<evidence type="ECO:0000256" key="2">
    <source>
        <dbReference type="ARBA" id="ARBA00022705"/>
    </source>
</evidence>
<dbReference type="GO" id="GO:0006271">
    <property type="term" value="P:DNA strand elongation involved in DNA replication"/>
    <property type="evidence" value="ECO:0007669"/>
    <property type="project" value="TreeGrafter"/>
</dbReference>
<organism evidence="3 4">
    <name type="scientific">Glossina palpalis gambiensis</name>
    <dbReference type="NCBI Taxonomy" id="67801"/>
    <lineage>
        <taxon>Eukaryota</taxon>
        <taxon>Metazoa</taxon>
        <taxon>Ecdysozoa</taxon>
        <taxon>Arthropoda</taxon>
        <taxon>Hexapoda</taxon>
        <taxon>Insecta</taxon>
        <taxon>Pterygota</taxon>
        <taxon>Neoptera</taxon>
        <taxon>Endopterygota</taxon>
        <taxon>Diptera</taxon>
        <taxon>Brachycera</taxon>
        <taxon>Muscomorpha</taxon>
        <taxon>Hippoboscoidea</taxon>
        <taxon>Glossinidae</taxon>
        <taxon>Glossina</taxon>
    </lineage>
</organism>
<protein>
    <submittedName>
        <fullName evidence="3">Uncharacterized protein</fullName>
    </submittedName>
</protein>
<comment type="similarity">
    <text evidence="1">Belongs to the DNA polymerase delta/II small subunit family.</text>
</comment>